<proteinExistence type="predicted"/>
<organism evidence="2 3">
    <name type="scientific">Asparagus officinalis</name>
    <name type="common">Garden asparagus</name>
    <dbReference type="NCBI Taxonomy" id="4686"/>
    <lineage>
        <taxon>Eukaryota</taxon>
        <taxon>Viridiplantae</taxon>
        <taxon>Streptophyta</taxon>
        <taxon>Embryophyta</taxon>
        <taxon>Tracheophyta</taxon>
        <taxon>Spermatophyta</taxon>
        <taxon>Magnoliopsida</taxon>
        <taxon>Liliopsida</taxon>
        <taxon>Asparagales</taxon>
        <taxon>Asparagaceae</taxon>
        <taxon>Asparagoideae</taxon>
        <taxon>Asparagus</taxon>
    </lineage>
</organism>
<protein>
    <submittedName>
        <fullName evidence="2">Uncharacterized protein</fullName>
    </submittedName>
</protein>
<evidence type="ECO:0000256" key="1">
    <source>
        <dbReference type="SAM" id="MobiDB-lite"/>
    </source>
</evidence>
<feature type="region of interest" description="Disordered" evidence="1">
    <location>
        <begin position="1"/>
        <end position="34"/>
    </location>
</feature>
<feature type="compositionally biased region" description="Acidic residues" evidence="1">
    <location>
        <begin position="14"/>
        <end position="24"/>
    </location>
</feature>
<keyword evidence="3" id="KW-1185">Reference proteome</keyword>
<name>A0A5P1F2R7_ASPOF</name>
<dbReference type="Proteomes" id="UP000243459">
    <property type="component" value="Chromosome 4"/>
</dbReference>
<sequence>MALNPLAEGRDSDGDSEDEEEDGGGGEMVKDAAPERWDVLGSGQVMYTIEKKVIERAYKKLFSICLVVGNVMEGDN</sequence>
<evidence type="ECO:0000313" key="3">
    <source>
        <dbReference type="Proteomes" id="UP000243459"/>
    </source>
</evidence>
<accession>A0A5P1F2R7</accession>
<dbReference type="AlphaFoldDB" id="A0A5P1F2R7"/>
<evidence type="ECO:0000313" key="2">
    <source>
        <dbReference type="EMBL" id="ONK72462.1"/>
    </source>
</evidence>
<dbReference type="EMBL" id="CM007384">
    <property type="protein sequence ID" value="ONK72462.1"/>
    <property type="molecule type" value="Genomic_DNA"/>
</dbReference>
<gene>
    <name evidence="2" type="ORF">A4U43_C04F19690</name>
</gene>
<dbReference type="Gramene" id="ONK72462">
    <property type="protein sequence ID" value="ONK72462"/>
    <property type="gene ID" value="A4U43_C04F19690"/>
</dbReference>
<reference evidence="3" key="1">
    <citation type="journal article" date="2017" name="Nat. Commun.">
        <title>The asparagus genome sheds light on the origin and evolution of a young Y chromosome.</title>
        <authorList>
            <person name="Harkess A."/>
            <person name="Zhou J."/>
            <person name="Xu C."/>
            <person name="Bowers J.E."/>
            <person name="Van der Hulst R."/>
            <person name="Ayyampalayam S."/>
            <person name="Mercati F."/>
            <person name="Riccardi P."/>
            <person name="McKain M.R."/>
            <person name="Kakrana A."/>
            <person name="Tang H."/>
            <person name="Ray J."/>
            <person name="Groenendijk J."/>
            <person name="Arikit S."/>
            <person name="Mathioni S.M."/>
            <person name="Nakano M."/>
            <person name="Shan H."/>
            <person name="Telgmann-Rauber A."/>
            <person name="Kanno A."/>
            <person name="Yue Z."/>
            <person name="Chen H."/>
            <person name="Li W."/>
            <person name="Chen Y."/>
            <person name="Xu X."/>
            <person name="Zhang Y."/>
            <person name="Luo S."/>
            <person name="Chen H."/>
            <person name="Gao J."/>
            <person name="Mao Z."/>
            <person name="Pires J.C."/>
            <person name="Luo M."/>
            <person name="Kudrna D."/>
            <person name="Wing R.A."/>
            <person name="Meyers B.C."/>
            <person name="Yi K."/>
            <person name="Kong H."/>
            <person name="Lavrijsen P."/>
            <person name="Sunseri F."/>
            <person name="Falavigna A."/>
            <person name="Ye Y."/>
            <person name="Leebens-Mack J.H."/>
            <person name="Chen G."/>
        </authorList>
    </citation>
    <scope>NUCLEOTIDE SEQUENCE [LARGE SCALE GENOMIC DNA]</scope>
    <source>
        <strain evidence="3">cv. DH0086</strain>
    </source>
</reference>